<keyword evidence="2" id="KW-1185">Reference proteome</keyword>
<proteinExistence type="predicted"/>
<dbReference type="OrthoDB" id="3251507at2759"/>
<feature type="non-terminal residue" evidence="1">
    <location>
        <position position="1"/>
    </location>
</feature>
<evidence type="ECO:0000313" key="2">
    <source>
        <dbReference type="Proteomes" id="UP000016929"/>
    </source>
</evidence>
<protein>
    <submittedName>
        <fullName evidence="1">Uncharacterized protein</fullName>
    </submittedName>
</protein>
<gene>
    <name evidence="1" type="ORF">FOC4_g10006410</name>
</gene>
<dbReference type="AlphaFoldDB" id="N1RBT2"/>
<dbReference type="InterPro" id="IPR027796">
    <property type="entry name" value="OTT_1508_deam-like"/>
</dbReference>
<dbReference type="EMBL" id="KB726995">
    <property type="protein sequence ID" value="EMT62771.1"/>
    <property type="molecule type" value="Genomic_DNA"/>
</dbReference>
<reference evidence="2" key="2">
    <citation type="journal article" date="2014" name="PLoS ONE">
        <title>Genome and Transcriptome Analysis of the Fungal Pathogen Fusarium oxysporum f. sp. cubense Causing Banana Vascular Wilt Disease.</title>
        <authorList>
            <person name="Guo L."/>
            <person name="Han L."/>
            <person name="Yang L."/>
            <person name="Zeng H."/>
            <person name="Fan D."/>
            <person name="Zhu Y."/>
            <person name="Feng Y."/>
            <person name="Wang G."/>
            <person name="Peng C."/>
            <person name="Jiang X."/>
            <person name="Zhou D."/>
            <person name="Ni P."/>
            <person name="Liang C."/>
            <person name="Liu L."/>
            <person name="Wang J."/>
            <person name="Mao C."/>
            <person name="Fang X."/>
            <person name="Peng M."/>
            <person name="Huang J."/>
        </authorList>
    </citation>
    <scope>NUCLEOTIDE SEQUENCE [LARGE SCALE GENOMIC DNA]</scope>
    <source>
        <strain evidence="2">race 4</strain>
    </source>
</reference>
<reference evidence="2" key="1">
    <citation type="submission" date="2012-09" db="EMBL/GenBank/DDBJ databases">
        <title>Genome sequencing and comparative transcriptomics of race 1 and race 4 of banana pathogen: Fusarium oxysporum f. sp. cubense.</title>
        <authorList>
            <person name="Fang X."/>
            <person name="Huang J."/>
        </authorList>
    </citation>
    <scope>NUCLEOTIDE SEQUENCE [LARGE SCALE GENOMIC DNA]</scope>
    <source>
        <strain evidence="2">race 4</strain>
    </source>
</reference>
<evidence type="ECO:0000313" key="1">
    <source>
        <dbReference type="EMBL" id="EMT62771.1"/>
    </source>
</evidence>
<sequence length="82" mass="9687">YISSNKPTYQLCHYYFKALEGHKPGVHSSHNNLHRNWRLPEYHDSKGLSIARDELLSKTAQRLKIVVVDTLKEKTTRRKIRN</sequence>
<dbReference type="HOGENOM" id="CLU_2564607_0_0_1"/>
<organism evidence="1 2">
    <name type="scientific">Fusarium oxysporum f. sp. cubense (strain race 4)</name>
    <name type="common">Panama disease fungus</name>
    <dbReference type="NCBI Taxonomy" id="2502994"/>
    <lineage>
        <taxon>Eukaryota</taxon>
        <taxon>Fungi</taxon>
        <taxon>Dikarya</taxon>
        <taxon>Ascomycota</taxon>
        <taxon>Pezizomycotina</taxon>
        <taxon>Sordariomycetes</taxon>
        <taxon>Hypocreomycetidae</taxon>
        <taxon>Hypocreales</taxon>
        <taxon>Nectriaceae</taxon>
        <taxon>Fusarium</taxon>
        <taxon>Fusarium oxysporum species complex</taxon>
    </lineage>
</organism>
<name>N1RBT2_FUSC4</name>
<dbReference type="Pfam" id="PF14441">
    <property type="entry name" value="OTT_1508_deam"/>
    <property type="match status" value="1"/>
</dbReference>
<accession>N1RBT2</accession>
<dbReference type="Proteomes" id="UP000016929">
    <property type="component" value="Unassembled WGS sequence"/>
</dbReference>